<dbReference type="EMBL" id="DVOD01000070">
    <property type="protein sequence ID" value="HIU93370.1"/>
    <property type="molecule type" value="Genomic_DNA"/>
</dbReference>
<name>A0A9D1SS52_9CLOT</name>
<reference evidence="5" key="2">
    <citation type="journal article" date="2021" name="PeerJ">
        <title>Extensive microbial diversity within the chicken gut microbiome revealed by metagenomics and culture.</title>
        <authorList>
            <person name="Gilroy R."/>
            <person name="Ravi A."/>
            <person name="Getino M."/>
            <person name="Pursley I."/>
            <person name="Horton D.L."/>
            <person name="Alikhan N.F."/>
            <person name="Baker D."/>
            <person name="Gharbi K."/>
            <person name="Hall N."/>
            <person name="Watson M."/>
            <person name="Adriaenssens E.M."/>
            <person name="Foster-Nyarko E."/>
            <person name="Jarju S."/>
            <person name="Secka A."/>
            <person name="Antonio M."/>
            <person name="Oren A."/>
            <person name="Chaudhuri R.R."/>
            <person name="La Ragione R."/>
            <person name="Hildebrand F."/>
            <person name="Pallen M.J."/>
        </authorList>
    </citation>
    <scope>NUCLEOTIDE SEQUENCE</scope>
    <source>
        <strain evidence="5">CHK154-7741</strain>
    </source>
</reference>
<dbReference type="AlphaFoldDB" id="A0A9D1SS52"/>
<keyword evidence="5" id="KW-0131">Cell cycle</keyword>
<comment type="caution">
    <text evidence="5">The sequence shown here is derived from an EMBL/GenBank/DDBJ whole genome shotgun (WGS) entry which is preliminary data.</text>
</comment>
<evidence type="ECO:0000259" key="4">
    <source>
        <dbReference type="SMART" id="SM00864"/>
    </source>
</evidence>
<feature type="non-terminal residue" evidence="5">
    <location>
        <position position="101"/>
    </location>
</feature>
<proteinExistence type="predicted"/>
<sequence>MENFGPDIFGRRDKEQDTETPQVSNVADIKVIGAGGGGGNAVNRMIKAGLTGVDFWAMNTDAQVLKMSLAENKIQLGGKLTEGLGAGGDPSVGEKAAEETR</sequence>
<feature type="domain" description="Tubulin/FtsZ GTPase" evidence="4">
    <location>
        <begin position="28"/>
        <end position="100"/>
    </location>
</feature>
<dbReference type="GO" id="GO:0051301">
    <property type="term" value="P:cell division"/>
    <property type="evidence" value="ECO:0007669"/>
    <property type="project" value="UniProtKB-KW"/>
</dbReference>
<evidence type="ECO:0000256" key="3">
    <source>
        <dbReference type="SAM" id="MobiDB-lite"/>
    </source>
</evidence>
<accession>A0A9D1SS52</accession>
<evidence type="ECO:0000313" key="6">
    <source>
        <dbReference type="Proteomes" id="UP000886748"/>
    </source>
</evidence>
<dbReference type="GO" id="GO:0003924">
    <property type="term" value="F:GTPase activity"/>
    <property type="evidence" value="ECO:0007669"/>
    <property type="project" value="InterPro"/>
</dbReference>
<feature type="region of interest" description="Disordered" evidence="3">
    <location>
        <begin position="79"/>
        <end position="101"/>
    </location>
</feature>
<evidence type="ECO:0000256" key="2">
    <source>
        <dbReference type="ARBA" id="ARBA00023134"/>
    </source>
</evidence>
<dbReference type="PROSITE" id="PS01134">
    <property type="entry name" value="FTSZ_1"/>
    <property type="match status" value="1"/>
</dbReference>
<dbReference type="GO" id="GO:0005525">
    <property type="term" value="F:GTP binding"/>
    <property type="evidence" value="ECO:0007669"/>
    <property type="project" value="UniProtKB-KW"/>
</dbReference>
<dbReference type="GO" id="GO:0005737">
    <property type="term" value="C:cytoplasm"/>
    <property type="evidence" value="ECO:0007669"/>
    <property type="project" value="TreeGrafter"/>
</dbReference>
<dbReference type="InterPro" id="IPR020805">
    <property type="entry name" value="Cell_div_FtsZ_CS"/>
</dbReference>
<gene>
    <name evidence="5" type="ORF">IAD26_09600</name>
</gene>
<dbReference type="InterPro" id="IPR003008">
    <property type="entry name" value="Tubulin_FtsZ_GTPase"/>
</dbReference>
<dbReference type="Pfam" id="PF00091">
    <property type="entry name" value="Tubulin"/>
    <property type="match status" value="1"/>
</dbReference>
<dbReference type="PANTHER" id="PTHR30314">
    <property type="entry name" value="CELL DIVISION PROTEIN FTSZ-RELATED"/>
    <property type="match status" value="1"/>
</dbReference>
<keyword evidence="2" id="KW-0342">GTP-binding</keyword>
<dbReference type="Gene3D" id="3.40.50.1440">
    <property type="entry name" value="Tubulin/FtsZ, GTPase domain"/>
    <property type="match status" value="1"/>
</dbReference>
<dbReference type="InterPro" id="IPR036525">
    <property type="entry name" value="Tubulin/FtsZ_GTPase_sf"/>
</dbReference>
<keyword evidence="1" id="KW-0547">Nucleotide-binding</keyword>
<keyword evidence="5" id="KW-0132">Cell division</keyword>
<evidence type="ECO:0000256" key="1">
    <source>
        <dbReference type="ARBA" id="ARBA00022741"/>
    </source>
</evidence>
<reference evidence="5" key="1">
    <citation type="submission" date="2020-10" db="EMBL/GenBank/DDBJ databases">
        <authorList>
            <person name="Gilroy R."/>
        </authorList>
    </citation>
    <scope>NUCLEOTIDE SEQUENCE</scope>
    <source>
        <strain evidence="5">CHK154-7741</strain>
    </source>
</reference>
<protein>
    <submittedName>
        <fullName evidence="5">Cell division protein FtsZ</fullName>
    </submittedName>
</protein>
<evidence type="ECO:0000313" key="5">
    <source>
        <dbReference type="EMBL" id="HIU93370.1"/>
    </source>
</evidence>
<organism evidence="5 6">
    <name type="scientific">Candidatus Limenecus avicola</name>
    <dbReference type="NCBI Taxonomy" id="2840847"/>
    <lineage>
        <taxon>Bacteria</taxon>
        <taxon>Bacillati</taxon>
        <taxon>Bacillota</taxon>
        <taxon>Clostridia</taxon>
        <taxon>Eubacteriales</taxon>
        <taxon>Clostridiaceae</taxon>
        <taxon>Clostridiaceae incertae sedis</taxon>
        <taxon>Candidatus Limenecus</taxon>
    </lineage>
</organism>
<dbReference type="InterPro" id="IPR045061">
    <property type="entry name" value="FtsZ/CetZ"/>
</dbReference>
<dbReference type="SMART" id="SM00864">
    <property type="entry name" value="Tubulin"/>
    <property type="match status" value="1"/>
</dbReference>
<dbReference type="PANTHER" id="PTHR30314:SF3">
    <property type="entry name" value="MITOCHONDRIAL DIVISION PROTEIN FSZA"/>
    <property type="match status" value="1"/>
</dbReference>
<dbReference type="GO" id="GO:0032153">
    <property type="term" value="C:cell division site"/>
    <property type="evidence" value="ECO:0007669"/>
    <property type="project" value="TreeGrafter"/>
</dbReference>
<dbReference type="SUPFAM" id="SSF52490">
    <property type="entry name" value="Tubulin nucleotide-binding domain-like"/>
    <property type="match status" value="1"/>
</dbReference>
<dbReference type="Proteomes" id="UP000886748">
    <property type="component" value="Unassembled WGS sequence"/>
</dbReference>
<feature type="region of interest" description="Disordered" evidence="3">
    <location>
        <begin position="1"/>
        <end position="24"/>
    </location>
</feature>